<reference evidence="2" key="1">
    <citation type="journal article" date="2017" name="Nat. Ecol. Evol.">
        <title>Genome expansion and lineage-specific genetic innovations in the forest pathogenic fungi Armillaria.</title>
        <authorList>
            <person name="Sipos G."/>
            <person name="Prasanna A.N."/>
            <person name="Walter M.C."/>
            <person name="O'Connor E."/>
            <person name="Balint B."/>
            <person name="Krizsan K."/>
            <person name="Kiss B."/>
            <person name="Hess J."/>
            <person name="Varga T."/>
            <person name="Slot J."/>
            <person name="Riley R."/>
            <person name="Boka B."/>
            <person name="Rigling D."/>
            <person name="Barry K."/>
            <person name="Lee J."/>
            <person name="Mihaltcheva S."/>
            <person name="LaButti K."/>
            <person name="Lipzen A."/>
            <person name="Waldron R."/>
            <person name="Moloney N.M."/>
            <person name="Sperisen C."/>
            <person name="Kredics L."/>
            <person name="Vagvoelgyi C."/>
            <person name="Patrignani A."/>
            <person name="Fitzpatrick D."/>
            <person name="Nagy I."/>
            <person name="Doyle S."/>
            <person name="Anderson J.B."/>
            <person name="Grigoriev I.V."/>
            <person name="Gueldener U."/>
            <person name="Muensterkoetter M."/>
            <person name="Nagy L.G."/>
        </authorList>
    </citation>
    <scope>NUCLEOTIDE SEQUENCE [LARGE SCALE GENOMIC DNA]</scope>
    <source>
        <strain evidence="2">28-4</strain>
    </source>
</reference>
<gene>
    <name evidence="1" type="ORF">ARMSODRAFT_947588</name>
</gene>
<proteinExistence type="predicted"/>
<name>A0A2H3CPE0_9AGAR</name>
<keyword evidence="2" id="KW-1185">Reference proteome</keyword>
<evidence type="ECO:0000313" key="2">
    <source>
        <dbReference type="Proteomes" id="UP000218334"/>
    </source>
</evidence>
<dbReference type="STRING" id="1076256.A0A2H3CPE0"/>
<dbReference type="Proteomes" id="UP000218334">
    <property type="component" value="Unassembled WGS sequence"/>
</dbReference>
<accession>A0A2H3CPE0</accession>
<dbReference type="AlphaFoldDB" id="A0A2H3CPE0"/>
<organism evidence="1 2">
    <name type="scientific">Armillaria solidipes</name>
    <dbReference type="NCBI Taxonomy" id="1076256"/>
    <lineage>
        <taxon>Eukaryota</taxon>
        <taxon>Fungi</taxon>
        <taxon>Dikarya</taxon>
        <taxon>Basidiomycota</taxon>
        <taxon>Agaricomycotina</taxon>
        <taxon>Agaricomycetes</taxon>
        <taxon>Agaricomycetidae</taxon>
        <taxon>Agaricales</taxon>
        <taxon>Marasmiineae</taxon>
        <taxon>Physalacriaceae</taxon>
        <taxon>Armillaria</taxon>
    </lineage>
</organism>
<dbReference type="EMBL" id="KZ293415">
    <property type="protein sequence ID" value="PBK78627.1"/>
    <property type="molecule type" value="Genomic_DNA"/>
</dbReference>
<evidence type="ECO:0000313" key="1">
    <source>
        <dbReference type="EMBL" id="PBK78627.1"/>
    </source>
</evidence>
<evidence type="ECO:0008006" key="3">
    <source>
        <dbReference type="Google" id="ProtNLM"/>
    </source>
</evidence>
<sequence>MASGCVACPKCGSDVFFTSVDQLNVPMLSPAVSSLLRTNNLPGAADIQPLKESAQYIDDALGDVEADIHRLTDILSRLKEKRTLFRDAQNTHKTILSPIRRLHPDTLVEIFLATGPSHLSERGAYNVFDVTSGPWLVGQVCSKWRAVVASHSTLWSTMRLSVSWPLGDIFQNLDIHPWGYVEKLKGPIPLLSSVLSRSGQHSLSFKFSCDNQIDTEILEIMSTLFHLLSSHCRRWENVSIRIPASITAVLSSIRGFLPMLTDLELSFLEGDDPPPLHIDAFSIAPRLARAQLIDVPEGIHVHLAKSSLVHFFDHRSGSAPTNTYLLDIIQTSPNLQKFWSRAAHGNQMADMPSARVVNTSLRELSACDGAFLGSLVLPALETISITPFSDERTCPPNTLSGLRTLLSQSRCSLTRVVMSHVTPDHHLSAVLELVPTLMSLAFDQSYRRPWPESDGDIYQELISRMKTTSVDGSGQPRHLLLPNLEKLSFTIMAEPPRDSDSHSIVNHDFAEMVISRWNSYDEPSLSSVSVDFHSSLPWKLPGLLPDDIANLKRCKTEELDIVIRSHSFYSGTIEYV</sequence>
<protein>
    <recommendedName>
        <fullName evidence="3">F-box domain-containing protein</fullName>
    </recommendedName>
</protein>